<sequence length="155" mass="17980">MKRSTAPPEKMSPRIAALQSMEWNELKAMWKELFGREPGINNRKYVERRLTHRLQEMAARERHADLLRSNERRIRHLLETGAIQPKKQGTLRVGAVLTRNYHGALHSVRVLDGHCFEYCGRQYRSLSVIAREITGTRWSGPAFFGLRNPSIKENS</sequence>
<evidence type="ECO:0000313" key="1">
    <source>
        <dbReference type="EMBL" id="UNP29282.1"/>
    </source>
</evidence>
<evidence type="ECO:0000313" key="2">
    <source>
        <dbReference type="Proteomes" id="UP000829194"/>
    </source>
</evidence>
<dbReference type="Pfam" id="PF11149">
    <property type="entry name" value="DUF2924"/>
    <property type="match status" value="1"/>
</dbReference>
<gene>
    <name evidence="1" type="ORF">MOV92_22895</name>
</gene>
<dbReference type="Proteomes" id="UP000829194">
    <property type="component" value="Chromosome"/>
</dbReference>
<organism evidence="1 2">
    <name type="scientific">Lysobacter gummosus</name>
    <dbReference type="NCBI Taxonomy" id="262324"/>
    <lineage>
        <taxon>Bacteria</taxon>
        <taxon>Pseudomonadati</taxon>
        <taxon>Pseudomonadota</taxon>
        <taxon>Gammaproteobacteria</taxon>
        <taxon>Lysobacterales</taxon>
        <taxon>Lysobacteraceae</taxon>
        <taxon>Lysobacter</taxon>
    </lineage>
</organism>
<accession>A0ABY3X9L8</accession>
<dbReference type="InterPro" id="IPR021322">
    <property type="entry name" value="DUF2924"/>
</dbReference>
<protein>
    <submittedName>
        <fullName evidence="1">DUF2924 domain-containing protein</fullName>
    </submittedName>
</protein>
<name>A0ABY3X9L8_9GAMM</name>
<dbReference type="EMBL" id="CP093547">
    <property type="protein sequence ID" value="UNP29282.1"/>
    <property type="molecule type" value="Genomic_DNA"/>
</dbReference>
<keyword evidence="2" id="KW-1185">Reference proteome</keyword>
<proteinExistence type="predicted"/>
<dbReference type="RefSeq" id="WP_148649102.1">
    <property type="nucleotide sequence ID" value="NZ_CP011131.1"/>
</dbReference>
<reference evidence="1 2" key="1">
    <citation type="submission" date="2022-03" db="EMBL/GenBank/DDBJ databases">
        <title>Complete genome sequence of Lysobacter capsici VKM B-2533 and Lysobacter gummosus 10.1.1, promising sources of lytic agents.</title>
        <authorList>
            <person name="Tarlachkov S.V."/>
            <person name="Kudryakova I.V."/>
            <person name="Afoshin A.S."/>
            <person name="Leontyevskaya E.A."/>
            <person name="Leontyevskaya N.V."/>
        </authorList>
    </citation>
    <scope>NUCLEOTIDE SEQUENCE [LARGE SCALE GENOMIC DNA]</scope>
    <source>
        <strain evidence="1 2">10.1.1</strain>
    </source>
</reference>